<dbReference type="EC" id="1.1.1.169" evidence="4 11"/>
<comment type="catalytic activity">
    <reaction evidence="10 11">
        <text>(R)-pantoate + NADP(+) = 2-dehydropantoate + NADPH + H(+)</text>
        <dbReference type="Rhea" id="RHEA:16233"/>
        <dbReference type="ChEBI" id="CHEBI:11561"/>
        <dbReference type="ChEBI" id="CHEBI:15378"/>
        <dbReference type="ChEBI" id="CHEBI:15980"/>
        <dbReference type="ChEBI" id="CHEBI:57783"/>
        <dbReference type="ChEBI" id="CHEBI:58349"/>
        <dbReference type="EC" id="1.1.1.169"/>
    </reaction>
</comment>
<dbReference type="GO" id="GO:0008677">
    <property type="term" value="F:2-dehydropantoate 2-reductase activity"/>
    <property type="evidence" value="ECO:0007669"/>
    <property type="project" value="UniProtKB-EC"/>
</dbReference>
<accession>A0A158IV61</accession>
<comment type="pathway">
    <text evidence="2 11">Cofactor biosynthesis; (R)-pantothenate biosynthesis; (R)-pantoate from 3-methyl-2-oxobutanoate: step 2/2.</text>
</comment>
<feature type="domain" description="Ketopantoate reductase C-terminal" evidence="13">
    <location>
        <begin position="178"/>
        <end position="299"/>
    </location>
</feature>
<dbReference type="InterPro" id="IPR013752">
    <property type="entry name" value="KPA_reductase"/>
</dbReference>
<dbReference type="NCBIfam" id="TIGR00745">
    <property type="entry name" value="apbA_panE"/>
    <property type="match status" value="1"/>
</dbReference>
<evidence type="ECO:0000313" key="15">
    <source>
        <dbReference type="Proteomes" id="UP000054740"/>
    </source>
</evidence>
<keyword evidence="8 11" id="KW-0560">Oxidoreductase</keyword>
<dbReference type="PANTHER" id="PTHR21708">
    <property type="entry name" value="PROBABLE 2-DEHYDROPANTOATE 2-REDUCTASE"/>
    <property type="match status" value="1"/>
</dbReference>
<dbReference type="UniPathway" id="UPA00028">
    <property type="reaction ID" value="UER00004"/>
</dbReference>
<evidence type="ECO:0000259" key="12">
    <source>
        <dbReference type="Pfam" id="PF02558"/>
    </source>
</evidence>
<dbReference type="Gene3D" id="1.10.1040.10">
    <property type="entry name" value="N-(1-d-carboxylethyl)-l-norvaline Dehydrogenase, domain 2"/>
    <property type="match status" value="1"/>
</dbReference>
<dbReference type="InterPro" id="IPR051402">
    <property type="entry name" value="KPR-Related"/>
</dbReference>
<protein>
    <recommendedName>
        <fullName evidence="5 11">2-dehydropantoate 2-reductase</fullName>
        <ecNumber evidence="4 11">1.1.1.169</ecNumber>
    </recommendedName>
    <alternativeName>
        <fullName evidence="9 11">Ketopantoate reductase</fullName>
    </alternativeName>
</protein>
<dbReference type="InterPro" id="IPR013332">
    <property type="entry name" value="KPR_N"/>
</dbReference>
<keyword evidence="7 11" id="KW-0521">NADP</keyword>
<comment type="function">
    <text evidence="1 11">Catalyzes the NADPH-dependent reduction of ketopantoate into pantoic acid.</text>
</comment>
<name>A0A158IV61_CABCO</name>
<evidence type="ECO:0000256" key="2">
    <source>
        <dbReference type="ARBA" id="ARBA00004994"/>
    </source>
</evidence>
<dbReference type="InterPro" id="IPR013328">
    <property type="entry name" value="6PGD_dom2"/>
</dbReference>
<dbReference type="SUPFAM" id="SSF48179">
    <property type="entry name" value="6-phosphogluconate dehydrogenase C-terminal domain-like"/>
    <property type="match status" value="1"/>
</dbReference>
<evidence type="ECO:0000256" key="8">
    <source>
        <dbReference type="ARBA" id="ARBA00023002"/>
    </source>
</evidence>
<sequence length="308" mass="33716">MKMLVFGAGAIGGYYGARMIEAGADVTFLVRPKRAEILHATGLKVKSELGDFSGKVKTVTHGELDTIYDVILVACKTYDLDAAIEQLAPACGPHTVVLPLLNGMRAYERLDERLDRRHIAGGVAYIATMLDRGGEIVHFGSGDTLIVGARDDAQAEIIGALHTLMATTSGVRQQSPYIVQALWNKWVMIAAGALMTCLMRGTVRDILATDDGVALMERAMRECMQVARLSGYPLPEHAIGAMRERLLDRSAAWAASMMRDIDQGQRRLEAEDIVGEMVRRGDRHGLDMSLARSAYCHLQVYERQRAAA</sequence>
<evidence type="ECO:0000256" key="6">
    <source>
        <dbReference type="ARBA" id="ARBA00022655"/>
    </source>
</evidence>
<comment type="similarity">
    <text evidence="3 11">Belongs to the ketopantoate reductase family.</text>
</comment>
<dbReference type="GO" id="GO:0005737">
    <property type="term" value="C:cytoplasm"/>
    <property type="evidence" value="ECO:0007669"/>
    <property type="project" value="TreeGrafter"/>
</dbReference>
<dbReference type="PANTHER" id="PTHR21708:SF26">
    <property type="entry name" value="2-DEHYDROPANTOATE 2-REDUCTASE"/>
    <property type="match status" value="1"/>
</dbReference>
<evidence type="ECO:0000256" key="10">
    <source>
        <dbReference type="ARBA" id="ARBA00048793"/>
    </source>
</evidence>
<dbReference type="Pfam" id="PF08546">
    <property type="entry name" value="ApbA_C"/>
    <property type="match status" value="1"/>
</dbReference>
<dbReference type="AlphaFoldDB" id="A0A158IV61"/>
<dbReference type="Proteomes" id="UP000054740">
    <property type="component" value="Unassembled WGS sequence"/>
</dbReference>
<dbReference type="InterPro" id="IPR008927">
    <property type="entry name" value="6-PGluconate_DH-like_C_sf"/>
</dbReference>
<evidence type="ECO:0000256" key="3">
    <source>
        <dbReference type="ARBA" id="ARBA00007870"/>
    </source>
</evidence>
<dbReference type="InterPro" id="IPR003710">
    <property type="entry name" value="ApbA"/>
</dbReference>
<evidence type="ECO:0000259" key="13">
    <source>
        <dbReference type="Pfam" id="PF08546"/>
    </source>
</evidence>
<dbReference type="FunFam" id="1.10.1040.10:FF:000017">
    <property type="entry name" value="2-dehydropantoate 2-reductase"/>
    <property type="match status" value="1"/>
</dbReference>
<reference evidence="15" key="1">
    <citation type="submission" date="2016-01" db="EMBL/GenBank/DDBJ databases">
        <authorList>
            <person name="Peeters C."/>
        </authorList>
    </citation>
    <scope>NUCLEOTIDE SEQUENCE [LARGE SCALE GENOMIC DNA]</scope>
</reference>
<dbReference type="Pfam" id="PF02558">
    <property type="entry name" value="ApbA"/>
    <property type="match status" value="1"/>
</dbReference>
<evidence type="ECO:0000256" key="4">
    <source>
        <dbReference type="ARBA" id="ARBA00013014"/>
    </source>
</evidence>
<keyword evidence="15" id="KW-1185">Reference proteome</keyword>
<feature type="domain" description="Ketopantoate reductase N-terminal" evidence="12">
    <location>
        <begin position="4"/>
        <end position="146"/>
    </location>
</feature>
<keyword evidence="6 11" id="KW-0566">Pantothenate biosynthesis</keyword>
<organism evidence="14 15">
    <name type="scientific">Caballeronia cordobensis</name>
    <name type="common">Burkholderia cordobensis</name>
    <dbReference type="NCBI Taxonomy" id="1353886"/>
    <lineage>
        <taxon>Bacteria</taxon>
        <taxon>Pseudomonadati</taxon>
        <taxon>Pseudomonadota</taxon>
        <taxon>Betaproteobacteria</taxon>
        <taxon>Burkholderiales</taxon>
        <taxon>Burkholderiaceae</taxon>
        <taxon>Caballeronia</taxon>
    </lineage>
</organism>
<dbReference type="FunFam" id="3.40.50.720:FF:000307">
    <property type="entry name" value="2-dehydropantoate 2-reductase"/>
    <property type="match status" value="1"/>
</dbReference>
<dbReference type="SUPFAM" id="SSF51735">
    <property type="entry name" value="NAD(P)-binding Rossmann-fold domains"/>
    <property type="match status" value="1"/>
</dbReference>
<proteinExistence type="inferred from homology"/>
<evidence type="ECO:0000256" key="7">
    <source>
        <dbReference type="ARBA" id="ARBA00022857"/>
    </source>
</evidence>
<evidence type="ECO:0000313" key="14">
    <source>
        <dbReference type="EMBL" id="SAL60572.1"/>
    </source>
</evidence>
<evidence type="ECO:0000256" key="1">
    <source>
        <dbReference type="ARBA" id="ARBA00002919"/>
    </source>
</evidence>
<gene>
    <name evidence="14" type="ORF">AWB70_05467</name>
</gene>
<dbReference type="EMBL" id="FCNY02000016">
    <property type="protein sequence ID" value="SAL60572.1"/>
    <property type="molecule type" value="Genomic_DNA"/>
</dbReference>
<dbReference type="Gene3D" id="3.40.50.720">
    <property type="entry name" value="NAD(P)-binding Rossmann-like Domain"/>
    <property type="match status" value="1"/>
</dbReference>
<evidence type="ECO:0000256" key="11">
    <source>
        <dbReference type="RuleBase" id="RU362068"/>
    </source>
</evidence>
<dbReference type="GO" id="GO:0015940">
    <property type="term" value="P:pantothenate biosynthetic process"/>
    <property type="evidence" value="ECO:0007669"/>
    <property type="project" value="UniProtKB-UniPathway"/>
</dbReference>
<evidence type="ECO:0000256" key="5">
    <source>
        <dbReference type="ARBA" id="ARBA00019465"/>
    </source>
</evidence>
<evidence type="ECO:0000256" key="9">
    <source>
        <dbReference type="ARBA" id="ARBA00032024"/>
    </source>
</evidence>
<dbReference type="InterPro" id="IPR036291">
    <property type="entry name" value="NAD(P)-bd_dom_sf"/>
</dbReference>